<dbReference type="SUPFAM" id="SSF50465">
    <property type="entry name" value="EF-Tu/eEF-1alpha/eIF2-gamma C-terminal domain"/>
    <property type="match status" value="1"/>
</dbReference>
<dbReference type="InterPro" id="IPR004161">
    <property type="entry name" value="EFTu-like_2"/>
</dbReference>
<evidence type="ECO:0000256" key="8">
    <source>
        <dbReference type="ARBA" id="ARBA00022917"/>
    </source>
</evidence>
<dbReference type="InterPro" id="IPR027417">
    <property type="entry name" value="P-loop_NTPase"/>
</dbReference>
<dbReference type="NCBIfam" id="TIGR00485">
    <property type="entry name" value="EF-Tu"/>
    <property type="match status" value="1"/>
</dbReference>
<dbReference type="SUPFAM" id="SSF52540">
    <property type="entry name" value="P-loop containing nucleoside triphosphate hydrolases"/>
    <property type="match status" value="1"/>
</dbReference>
<dbReference type="FunFam" id="2.40.30.10:FF:000046">
    <property type="entry name" value="Elongation factor Tu"/>
    <property type="match status" value="1"/>
</dbReference>
<comment type="catalytic activity">
    <reaction evidence="10">
        <text>GTP + H2O = GDP + phosphate + H(+)</text>
        <dbReference type="Rhea" id="RHEA:19669"/>
        <dbReference type="ChEBI" id="CHEBI:15377"/>
        <dbReference type="ChEBI" id="CHEBI:15378"/>
        <dbReference type="ChEBI" id="CHEBI:37565"/>
        <dbReference type="ChEBI" id="CHEBI:43474"/>
        <dbReference type="ChEBI" id="CHEBI:58189"/>
        <dbReference type="EC" id="3.6.5.3"/>
    </reaction>
</comment>
<organism evidence="13">
    <name type="scientific">Trebouxiophyceae sp. MX-AZ01</name>
    <dbReference type="NCBI Taxonomy" id="1208065"/>
    <lineage>
        <taxon>Eukaryota</taxon>
        <taxon>Viridiplantae</taxon>
        <taxon>Chlorophyta</taxon>
        <taxon>core chlorophytes</taxon>
        <taxon>Trebouxiophyceae</taxon>
    </lineage>
</organism>
<name>J7K8N8_9CHLO</name>
<keyword evidence="10" id="KW-0460">Magnesium</keyword>
<dbReference type="GO" id="GO:0003924">
    <property type="term" value="F:GTPase activity"/>
    <property type="evidence" value="ECO:0007669"/>
    <property type="project" value="UniProtKB-UniRule"/>
</dbReference>
<feature type="binding site" evidence="10">
    <location>
        <begin position="81"/>
        <end position="85"/>
    </location>
    <ligand>
        <name>GTP</name>
        <dbReference type="ChEBI" id="CHEBI:37565"/>
    </ligand>
</feature>
<dbReference type="NCBIfam" id="TIGR00231">
    <property type="entry name" value="small_GTP"/>
    <property type="match status" value="1"/>
</dbReference>
<dbReference type="PANTHER" id="PTHR43721:SF5">
    <property type="entry name" value="ELONGATION FACTOR TU, CHLOROPLASTIC"/>
    <property type="match status" value="1"/>
</dbReference>
<evidence type="ECO:0000256" key="11">
    <source>
        <dbReference type="RuleBase" id="RU000325"/>
    </source>
</evidence>
<dbReference type="NCBIfam" id="NF009372">
    <property type="entry name" value="PRK12735.1"/>
    <property type="match status" value="1"/>
</dbReference>
<dbReference type="GO" id="GO:0000287">
    <property type="term" value="F:magnesium ion binding"/>
    <property type="evidence" value="ECO:0007669"/>
    <property type="project" value="UniProtKB-UniRule"/>
</dbReference>
<dbReference type="InterPro" id="IPR033720">
    <property type="entry name" value="EFTU_2"/>
</dbReference>
<dbReference type="NCBIfam" id="NF009373">
    <property type="entry name" value="PRK12736.1"/>
    <property type="match status" value="1"/>
</dbReference>
<evidence type="ECO:0000256" key="1">
    <source>
        <dbReference type="ARBA" id="ARBA00003982"/>
    </source>
</evidence>
<dbReference type="NCBIfam" id="NF000766">
    <property type="entry name" value="PRK00049.1"/>
    <property type="match status" value="1"/>
</dbReference>
<dbReference type="SUPFAM" id="SSF50447">
    <property type="entry name" value="Translation proteins"/>
    <property type="match status" value="1"/>
</dbReference>
<geneLocation type="chloroplast" evidence="13"/>
<dbReference type="EC" id="3.6.5.3" evidence="10"/>
<dbReference type="PANTHER" id="PTHR43721">
    <property type="entry name" value="ELONGATION FACTOR TU-RELATED"/>
    <property type="match status" value="1"/>
</dbReference>
<gene>
    <name evidence="10 13" type="primary">tufA</name>
</gene>
<dbReference type="GO" id="GO:0070125">
    <property type="term" value="P:mitochondrial translational elongation"/>
    <property type="evidence" value="ECO:0007669"/>
    <property type="project" value="TreeGrafter"/>
</dbReference>
<comment type="function">
    <text evidence="1 11">This protein promotes the GTP-dependent binding of aminoacyl-tRNA to the A-site of ribosomes during protein biosynthesis.</text>
</comment>
<dbReference type="GO" id="GO:0003746">
    <property type="term" value="F:translation elongation factor activity"/>
    <property type="evidence" value="ECO:0007669"/>
    <property type="project" value="UniProtKB-UniRule"/>
</dbReference>
<evidence type="ECO:0000256" key="5">
    <source>
        <dbReference type="ARBA" id="ARBA00022741"/>
    </source>
</evidence>
<feature type="binding site" evidence="10">
    <location>
        <begin position="19"/>
        <end position="26"/>
    </location>
    <ligand>
        <name>GTP</name>
        <dbReference type="ChEBI" id="CHEBI:37565"/>
    </ligand>
</feature>
<dbReference type="InterPro" id="IPR004160">
    <property type="entry name" value="Transl_elong_EFTu/EF1A_C"/>
</dbReference>
<dbReference type="InterPro" id="IPR041709">
    <property type="entry name" value="EF-Tu_GTP-bd"/>
</dbReference>
<comment type="subcellular location">
    <subcellularLocation>
        <location evidence="10">Plastid</location>
        <location evidence="10">Chloroplast</location>
    </subcellularLocation>
</comment>
<dbReference type="GO" id="GO:0005525">
    <property type="term" value="F:GTP binding"/>
    <property type="evidence" value="ECO:0007669"/>
    <property type="project" value="UniProtKB-UniRule"/>
</dbReference>
<dbReference type="InterPro" id="IPR031157">
    <property type="entry name" value="G_TR_CS"/>
</dbReference>
<comment type="function">
    <text evidence="10">GTP hydrolase that promotes the GTP-dependent binding of aminoacyl-tRNA to the A-site of ribosomes during protein biosynthesis.</text>
</comment>
<dbReference type="EMBL" id="JX402620">
    <property type="protein sequence ID" value="AFQ93849.1"/>
    <property type="molecule type" value="Genomic_DNA"/>
</dbReference>
<dbReference type="PROSITE" id="PS51722">
    <property type="entry name" value="G_TR_2"/>
    <property type="match status" value="1"/>
</dbReference>
<dbReference type="Pfam" id="PF03143">
    <property type="entry name" value="GTP_EFTU_D3"/>
    <property type="match status" value="1"/>
</dbReference>
<dbReference type="CDD" id="cd03697">
    <property type="entry name" value="EFTU_II"/>
    <property type="match status" value="1"/>
</dbReference>
<keyword evidence="10" id="KW-0479">Metal-binding</keyword>
<evidence type="ECO:0000259" key="12">
    <source>
        <dbReference type="PROSITE" id="PS51722"/>
    </source>
</evidence>
<keyword evidence="7 10" id="KW-0378">Hydrolase</keyword>
<dbReference type="GeneID" id="13543563"/>
<keyword evidence="13" id="KW-0150">Chloroplast</keyword>
<proteinExistence type="inferred from homology"/>
<dbReference type="GO" id="GO:0005739">
    <property type="term" value="C:mitochondrion"/>
    <property type="evidence" value="ECO:0007669"/>
    <property type="project" value="TreeGrafter"/>
</dbReference>
<dbReference type="InterPro" id="IPR000795">
    <property type="entry name" value="T_Tr_GTP-bd_dom"/>
</dbReference>
<dbReference type="InterPro" id="IPR009000">
    <property type="entry name" value="Transl_B-barrel_sf"/>
</dbReference>
<dbReference type="AlphaFoldDB" id="J7K8N8"/>
<dbReference type="RefSeq" id="YP_006666494.1">
    <property type="nucleotide sequence ID" value="NC_018569.1"/>
</dbReference>
<sequence length="409" mass="44830">MAREKFERKKPHVNIGTIGHVDHGKTTLTAAITMALASQGGGKGRRYDDIDSAPEEKARGITINTAHVEYETINRHYAHVDCPGHADYVKNMITGAAQMDGAILVVSGADGPMPQTKEHILLAKQVGVPNIVVFLNKEDQVDDQELLELVELEVRETLDNYEFPGDEIPIVSGSALLALEALTENPQIKAGENKWVDKIYELMGHVDEYIPTPERETDKPFLMAVEDVFSITGRGTVATGRVERGAVKVGESVELVGLRPTRATTVTGLEMFQKTLEESVAGDNVGVLLRGIQKTDVERGMVLARPGTITPHTKFEAQVYVLKKEEGGRHTPFFPGYRPQFYVRTTDVTGKIESFRADDGSATQMVMPGDRIKMVVELIQPIAIENGMRFAIREGGRTVGAGLVSKIVE</sequence>
<accession>J7K8N8</accession>
<evidence type="ECO:0000256" key="7">
    <source>
        <dbReference type="ARBA" id="ARBA00022801"/>
    </source>
</evidence>
<keyword evidence="5 10" id="KW-0547">Nucleotide-binding</keyword>
<dbReference type="InterPro" id="IPR050055">
    <property type="entry name" value="EF-Tu_GTPase"/>
</dbReference>
<dbReference type="FunFam" id="2.40.30.10:FF:000001">
    <property type="entry name" value="Elongation factor Tu"/>
    <property type="match status" value="1"/>
</dbReference>
<dbReference type="PRINTS" id="PR00315">
    <property type="entry name" value="ELONGATNFCT"/>
</dbReference>
<dbReference type="GO" id="GO:0009507">
    <property type="term" value="C:chloroplast"/>
    <property type="evidence" value="ECO:0007669"/>
    <property type="project" value="UniProtKB-SubCell"/>
</dbReference>
<keyword evidence="4 13" id="KW-0934">Plastid</keyword>
<dbReference type="HAMAP" id="MF_00118_B">
    <property type="entry name" value="EF_Tu_B"/>
    <property type="match status" value="1"/>
</dbReference>
<dbReference type="CDD" id="cd01884">
    <property type="entry name" value="EF_Tu"/>
    <property type="match status" value="1"/>
</dbReference>
<evidence type="ECO:0000256" key="3">
    <source>
        <dbReference type="ARBA" id="ARBA00021392"/>
    </source>
</evidence>
<evidence type="ECO:0000256" key="6">
    <source>
        <dbReference type="ARBA" id="ARBA00022768"/>
    </source>
</evidence>
<dbReference type="Pfam" id="PF00009">
    <property type="entry name" value="GTP_EFTU"/>
    <property type="match status" value="1"/>
</dbReference>
<evidence type="ECO:0000256" key="9">
    <source>
        <dbReference type="ARBA" id="ARBA00023134"/>
    </source>
</evidence>
<feature type="domain" description="Tr-type G" evidence="12">
    <location>
        <begin position="10"/>
        <end position="214"/>
    </location>
</feature>
<dbReference type="FunFam" id="3.40.50.300:FF:000003">
    <property type="entry name" value="Elongation factor Tu"/>
    <property type="match status" value="1"/>
</dbReference>
<evidence type="ECO:0000256" key="2">
    <source>
        <dbReference type="ARBA" id="ARBA00007249"/>
    </source>
</evidence>
<keyword evidence="8 10" id="KW-0648">Protein biosynthesis</keyword>
<evidence type="ECO:0000256" key="4">
    <source>
        <dbReference type="ARBA" id="ARBA00022640"/>
    </source>
</evidence>
<dbReference type="Gene3D" id="3.40.50.300">
    <property type="entry name" value="P-loop containing nucleotide triphosphate hydrolases"/>
    <property type="match status" value="1"/>
</dbReference>
<dbReference type="Pfam" id="PF03144">
    <property type="entry name" value="GTP_EFTU_D2"/>
    <property type="match status" value="1"/>
</dbReference>
<dbReference type="PROSITE" id="PS00301">
    <property type="entry name" value="G_TR_1"/>
    <property type="match status" value="1"/>
</dbReference>
<keyword evidence="6 10" id="KW-0251">Elongation factor</keyword>
<dbReference type="Gene3D" id="2.40.30.10">
    <property type="entry name" value="Translation factors"/>
    <property type="match status" value="2"/>
</dbReference>
<evidence type="ECO:0000256" key="10">
    <source>
        <dbReference type="HAMAP-Rule" id="MF_00118"/>
    </source>
</evidence>
<feature type="binding site" evidence="10">
    <location>
        <begin position="136"/>
        <end position="139"/>
    </location>
    <ligand>
        <name>GTP</name>
        <dbReference type="ChEBI" id="CHEBI:37565"/>
    </ligand>
</feature>
<dbReference type="InterPro" id="IPR009001">
    <property type="entry name" value="Transl_elong_EF1A/Init_IF2_C"/>
</dbReference>
<feature type="binding site" evidence="10">
    <location>
        <position position="26"/>
    </location>
    <ligand>
        <name>Mg(2+)</name>
        <dbReference type="ChEBI" id="CHEBI:18420"/>
    </ligand>
</feature>
<keyword evidence="9 10" id="KW-0342">GTP-binding</keyword>
<dbReference type="InterPro" id="IPR004541">
    <property type="entry name" value="Transl_elong_EFTu/EF1A_bac/org"/>
</dbReference>
<reference evidence="13" key="1">
    <citation type="journal article" date="2012" name="Eukaryot. Cell">
        <title>Complete Mitochondrial and Plastid Genomes of the Green Microalga Trebouxiophyceae sp. Strain MX-AZ01 Isolated from a Highly Acidic Geothermal Lake.</title>
        <authorList>
            <person name="Servin-Garciduenas L.E."/>
            <person name="Martinez-Romero E."/>
        </authorList>
    </citation>
    <scope>NUCLEOTIDE SEQUENCE</scope>
    <source>
        <strain evidence="13">MX-AZ01</strain>
    </source>
</reference>
<dbReference type="CDD" id="cd03707">
    <property type="entry name" value="EFTU_III"/>
    <property type="match status" value="1"/>
</dbReference>
<comment type="similarity">
    <text evidence="2 10 11">Belongs to the TRAFAC class translation factor GTPase superfamily. Classic translation factor GTPase family. EF-Tu/EF-1A subfamily.</text>
</comment>
<protein>
    <recommendedName>
        <fullName evidence="3 10">Elongation factor Tu, chloroplastic</fullName>
        <shortName evidence="10">EF-Tu</shortName>
        <ecNumber evidence="10">3.6.5.3</ecNumber>
    </recommendedName>
</protein>
<dbReference type="InterPro" id="IPR005225">
    <property type="entry name" value="Small_GTP-bd"/>
</dbReference>
<evidence type="ECO:0000313" key="13">
    <source>
        <dbReference type="EMBL" id="AFQ93849.1"/>
    </source>
</evidence>